<evidence type="ECO:0000313" key="1">
    <source>
        <dbReference type="EMBL" id="MBC8558195.1"/>
    </source>
</evidence>
<name>A0ABR7MWL2_9FIRM</name>
<dbReference type="Gene3D" id="1.10.10.10">
    <property type="entry name" value="Winged helix-like DNA-binding domain superfamily/Winged helix DNA-binding domain"/>
    <property type="match status" value="1"/>
</dbReference>
<proteinExistence type="predicted"/>
<sequence>MLKIFISKEIDLDSKELSVIAALNGLYSNKQDYLITSVSGIGYFLSGSFLKRTVRRDRSIADNIKGALQSLNDRKIIEIIEQDGDNYIISNNGLEVDTENQKFVVVELWEMQHIFTNAKMPFNLFTFFVDLVGTINNKTKEWHMSQDDMASQWGCSKRTVNDYLEQLEEMKLIYLYRHRKRRTDGTYHKVNNSYGRYADASLVIQEAEKYVESVECEDDYEKIDRRSIKLRYNAFCNGAKRYQNNPAAIVQLLEECRKYNKSLDYKPIETLDSDGKFKEADKLDLSVFDNIPQDFVECSDEWGEADPLTHKK</sequence>
<reference evidence="1 2" key="1">
    <citation type="submission" date="2020-08" db="EMBL/GenBank/DDBJ databases">
        <title>Genome public.</title>
        <authorList>
            <person name="Liu C."/>
            <person name="Sun Q."/>
        </authorList>
    </citation>
    <scope>NUCLEOTIDE SEQUENCE [LARGE SCALE GENOMIC DNA]</scope>
    <source>
        <strain evidence="1 2">BX3</strain>
    </source>
</reference>
<dbReference type="Proteomes" id="UP000637513">
    <property type="component" value="Unassembled WGS sequence"/>
</dbReference>
<gene>
    <name evidence="1" type="ORF">H8700_10820</name>
</gene>
<protein>
    <submittedName>
        <fullName evidence="1">Uncharacterized protein</fullName>
    </submittedName>
</protein>
<keyword evidence="2" id="KW-1185">Reference proteome</keyword>
<accession>A0ABR7MWL2</accession>
<dbReference type="EMBL" id="JACRSW010000035">
    <property type="protein sequence ID" value="MBC8558195.1"/>
    <property type="molecule type" value="Genomic_DNA"/>
</dbReference>
<evidence type="ECO:0000313" key="2">
    <source>
        <dbReference type="Proteomes" id="UP000637513"/>
    </source>
</evidence>
<dbReference type="RefSeq" id="WP_249305643.1">
    <property type="nucleotide sequence ID" value="NZ_JACRSW010000035.1"/>
</dbReference>
<dbReference type="InterPro" id="IPR036390">
    <property type="entry name" value="WH_DNA-bd_sf"/>
</dbReference>
<comment type="caution">
    <text evidence="1">The sequence shown here is derived from an EMBL/GenBank/DDBJ whole genome shotgun (WGS) entry which is preliminary data.</text>
</comment>
<organism evidence="1 2">
    <name type="scientific">Jutongia hominis</name>
    <dbReference type="NCBI Taxonomy" id="2763664"/>
    <lineage>
        <taxon>Bacteria</taxon>
        <taxon>Bacillati</taxon>
        <taxon>Bacillota</taxon>
        <taxon>Clostridia</taxon>
        <taxon>Lachnospirales</taxon>
        <taxon>Lachnospiraceae</taxon>
        <taxon>Jutongia</taxon>
    </lineage>
</organism>
<dbReference type="InterPro" id="IPR036388">
    <property type="entry name" value="WH-like_DNA-bd_sf"/>
</dbReference>
<dbReference type="SUPFAM" id="SSF46785">
    <property type="entry name" value="Winged helix' DNA-binding domain"/>
    <property type="match status" value="1"/>
</dbReference>